<dbReference type="SUPFAM" id="SSF51445">
    <property type="entry name" value="(Trans)glycosidases"/>
    <property type="match status" value="1"/>
</dbReference>
<dbReference type="InterPro" id="IPR017853">
    <property type="entry name" value="GH"/>
</dbReference>
<evidence type="ECO:0000313" key="12">
    <source>
        <dbReference type="Proteomes" id="UP001597474"/>
    </source>
</evidence>
<dbReference type="PANTHER" id="PTHR32438:SF5">
    <property type="entry name" value="4-ALPHA-GLUCANOTRANSFERASE DPE1, CHLOROPLASTIC_AMYLOPLASTIC"/>
    <property type="match status" value="1"/>
</dbReference>
<evidence type="ECO:0000256" key="5">
    <source>
        <dbReference type="ARBA" id="ARBA00022676"/>
    </source>
</evidence>
<keyword evidence="7 10" id="KW-0119">Carbohydrate metabolism</keyword>
<dbReference type="NCBIfam" id="TIGR00217">
    <property type="entry name" value="malQ"/>
    <property type="match status" value="1"/>
</dbReference>
<keyword evidence="5 10" id="KW-0328">Glycosyltransferase</keyword>
<protein>
    <recommendedName>
        <fullName evidence="4 10">4-alpha-glucanotransferase</fullName>
        <ecNumber evidence="3 10">2.4.1.25</ecNumber>
    </recommendedName>
    <alternativeName>
        <fullName evidence="8 10">Amylomaltase</fullName>
    </alternativeName>
    <alternativeName>
        <fullName evidence="9 10">Disproportionating enzyme</fullName>
    </alternativeName>
</protein>
<sequence>MSADLERAARHYGLTTSYVAPGSGAPRPVPPETLRLILRGLGVDPEVAPSGASAPVTMQVPEDARCFLPPSLQGAPGWGVFCQLYELRSQRNWGIGDFADLAELTRICGAARADFLGVNPLHALFTADPGRISPFSPSNRRFLNPLYIAVDALPGAIVPPEIAELRRTELVDYVEVTRLKLRALQDIFATRPHDGAEEEAQFETFCAEGEEALRRHALFEALSHHMVAQGHGAGWHGWPEPLRDPGSAQVAELARKLAREITFHLWLQWVARRQLGEAAAQARMQGMRIGLYLDLAVGEAPDGSSTWSGAAAALPRLSIGAPPDIFATGGQNWGLAAPSPTALAQTGFAPFREVIAAQLRDAGALRIDHVMALWQLFLIPEGAPAAAGTHLRQPFAALLDALAELSRRHGAVIIGEDLGFVPEGFRTAMAAANILSYRILYFEQSEQGFLDSVAYPAKALACISTHDMPVLSGWWQGIDIALRREHGLVDAETSRQHSRHRASERAALLHALARNGALETSHSATAPSLPDPVLVAAHRFLARTPSLLCALRLADLVGPTAPTNLPGTIDAYPNWRPRSPTRLEDLAEHPQFQRIAALMRAERPRPGGAVP</sequence>
<evidence type="ECO:0000313" key="11">
    <source>
        <dbReference type="EMBL" id="MFD2738019.1"/>
    </source>
</evidence>
<name>A0ABW5TWZ4_9RHOB</name>
<keyword evidence="6 10" id="KW-0808">Transferase</keyword>
<evidence type="ECO:0000256" key="1">
    <source>
        <dbReference type="ARBA" id="ARBA00000439"/>
    </source>
</evidence>
<evidence type="ECO:0000256" key="8">
    <source>
        <dbReference type="ARBA" id="ARBA00031423"/>
    </source>
</evidence>
<accession>A0ABW5TWZ4</accession>
<evidence type="ECO:0000256" key="9">
    <source>
        <dbReference type="ARBA" id="ARBA00031501"/>
    </source>
</evidence>
<dbReference type="InterPro" id="IPR003385">
    <property type="entry name" value="Glyco_hydro_77"/>
</dbReference>
<evidence type="ECO:0000256" key="7">
    <source>
        <dbReference type="ARBA" id="ARBA00023277"/>
    </source>
</evidence>
<evidence type="ECO:0000256" key="10">
    <source>
        <dbReference type="RuleBase" id="RU361207"/>
    </source>
</evidence>
<organism evidence="11 12">
    <name type="scientific">Sulfitobacter aestuarii</name>
    <dbReference type="NCBI Taxonomy" id="2161676"/>
    <lineage>
        <taxon>Bacteria</taxon>
        <taxon>Pseudomonadati</taxon>
        <taxon>Pseudomonadota</taxon>
        <taxon>Alphaproteobacteria</taxon>
        <taxon>Rhodobacterales</taxon>
        <taxon>Roseobacteraceae</taxon>
        <taxon>Sulfitobacter</taxon>
    </lineage>
</organism>
<comment type="similarity">
    <text evidence="2 10">Belongs to the disproportionating enzyme family.</text>
</comment>
<comment type="catalytic activity">
    <reaction evidence="1 10">
        <text>Transfers a segment of a (1-&gt;4)-alpha-D-glucan to a new position in an acceptor, which may be glucose or a (1-&gt;4)-alpha-D-glucan.</text>
        <dbReference type="EC" id="2.4.1.25"/>
    </reaction>
</comment>
<comment type="caution">
    <text evidence="11">The sequence shown here is derived from an EMBL/GenBank/DDBJ whole genome shotgun (WGS) entry which is preliminary data.</text>
</comment>
<dbReference type="Proteomes" id="UP001597474">
    <property type="component" value="Unassembled WGS sequence"/>
</dbReference>
<dbReference type="GO" id="GO:0004134">
    <property type="term" value="F:4-alpha-glucanotransferase activity"/>
    <property type="evidence" value="ECO:0007669"/>
    <property type="project" value="UniProtKB-EC"/>
</dbReference>
<evidence type="ECO:0000256" key="4">
    <source>
        <dbReference type="ARBA" id="ARBA00020295"/>
    </source>
</evidence>
<dbReference type="PANTHER" id="PTHR32438">
    <property type="entry name" value="4-ALPHA-GLUCANOTRANSFERASE DPE1, CHLOROPLASTIC/AMYLOPLASTIC"/>
    <property type="match status" value="1"/>
</dbReference>
<dbReference type="RefSeq" id="WP_386370276.1">
    <property type="nucleotide sequence ID" value="NZ_JBHUMP010000001.1"/>
</dbReference>
<keyword evidence="12" id="KW-1185">Reference proteome</keyword>
<evidence type="ECO:0000256" key="3">
    <source>
        <dbReference type="ARBA" id="ARBA00012560"/>
    </source>
</evidence>
<dbReference type="Gene3D" id="3.20.20.80">
    <property type="entry name" value="Glycosidases"/>
    <property type="match status" value="1"/>
</dbReference>
<dbReference type="EMBL" id="JBHUMP010000001">
    <property type="protein sequence ID" value="MFD2738019.1"/>
    <property type="molecule type" value="Genomic_DNA"/>
</dbReference>
<evidence type="ECO:0000256" key="6">
    <source>
        <dbReference type="ARBA" id="ARBA00022679"/>
    </source>
</evidence>
<evidence type="ECO:0000256" key="2">
    <source>
        <dbReference type="ARBA" id="ARBA00005684"/>
    </source>
</evidence>
<proteinExistence type="inferred from homology"/>
<gene>
    <name evidence="11" type="primary">malQ</name>
    <name evidence="11" type="ORF">ACFSUD_00395</name>
</gene>
<reference evidence="12" key="1">
    <citation type="journal article" date="2019" name="Int. J. Syst. Evol. Microbiol.">
        <title>The Global Catalogue of Microorganisms (GCM) 10K type strain sequencing project: providing services to taxonomists for standard genome sequencing and annotation.</title>
        <authorList>
            <consortium name="The Broad Institute Genomics Platform"/>
            <consortium name="The Broad Institute Genome Sequencing Center for Infectious Disease"/>
            <person name="Wu L."/>
            <person name="Ma J."/>
        </authorList>
    </citation>
    <scope>NUCLEOTIDE SEQUENCE [LARGE SCALE GENOMIC DNA]</scope>
    <source>
        <strain evidence="12">TISTR 2562</strain>
    </source>
</reference>
<dbReference type="EC" id="2.4.1.25" evidence="3 10"/>
<dbReference type="Pfam" id="PF02446">
    <property type="entry name" value="Glyco_hydro_77"/>
    <property type="match status" value="1"/>
</dbReference>